<organism evidence="3 4">
    <name type="scientific">Apiotrichum porosum</name>
    <dbReference type="NCBI Taxonomy" id="105984"/>
    <lineage>
        <taxon>Eukaryota</taxon>
        <taxon>Fungi</taxon>
        <taxon>Dikarya</taxon>
        <taxon>Basidiomycota</taxon>
        <taxon>Agaricomycotina</taxon>
        <taxon>Tremellomycetes</taxon>
        <taxon>Trichosporonales</taxon>
        <taxon>Trichosporonaceae</taxon>
        <taxon>Apiotrichum</taxon>
    </lineage>
</organism>
<evidence type="ECO:0000313" key="3">
    <source>
        <dbReference type="EMBL" id="RSH77859.1"/>
    </source>
</evidence>
<reference evidence="3 4" key="1">
    <citation type="submission" date="2018-11" db="EMBL/GenBank/DDBJ databases">
        <title>Genome sequence of Apiotrichum porosum DSM 27194.</title>
        <authorList>
            <person name="Aliyu H."/>
            <person name="Gorte O."/>
            <person name="Ochsenreither K."/>
        </authorList>
    </citation>
    <scope>NUCLEOTIDE SEQUENCE [LARGE SCALE GENOMIC DNA]</scope>
    <source>
        <strain evidence="3 4">DSM 27194</strain>
    </source>
</reference>
<dbReference type="Proteomes" id="UP000279236">
    <property type="component" value="Unassembled WGS sequence"/>
</dbReference>
<protein>
    <submittedName>
        <fullName evidence="3">Uncharacterized protein</fullName>
    </submittedName>
</protein>
<dbReference type="AlphaFoldDB" id="A0A427XG30"/>
<keyword evidence="2" id="KW-0472">Membrane</keyword>
<dbReference type="RefSeq" id="XP_028473006.1">
    <property type="nucleotide sequence ID" value="XM_028618639.1"/>
</dbReference>
<feature type="region of interest" description="Disordered" evidence="1">
    <location>
        <begin position="126"/>
        <end position="146"/>
    </location>
</feature>
<feature type="transmembrane region" description="Helical" evidence="2">
    <location>
        <begin position="227"/>
        <end position="245"/>
    </location>
</feature>
<evidence type="ECO:0000256" key="1">
    <source>
        <dbReference type="SAM" id="MobiDB-lite"/>
    </source>
</evidence>
<evidence type="ECO:0000256" key="2">
    <source>
        <dbReference type="SAM" id="Phobius"/>
    </source>
</evidence>
<accession>A0A427XG30</accession>
<gene>
    <name evidence="3" type="ORF">EHS24_002925</name>
</gene>
<keyword evidence="2" id="KW-0812">Transmembrane</keyword>
<name>A0A427XG30_9TREE</name>
<feature type="transmembrane region" description="Helical" evidence="2">
    <location>
        <begin position="199"/>
        <end position="221"/>
    </location>
</feature>
<dbReference type="EMBL" id="RSCE01000014">
    <property type="protein sequence ID" value="RSH77859.1"/>
    <property type="molecule type" value="Genomic_DNA"/>
</dbReference>
<sequence length="252" mass="28533">MNIVDTSDVGNSRLDDNLAVVEPQQPELEANTYTRHLQHYLSVITEYTEAAKGIRLHLLQVGSAVKDVQKSIKEVEPHWSPHVNRLLQKLQSAIHEFDQAFQDQLQAIERGIEAETEIPAPFRAMAGSLHKEPPSPDSVPTASPPTLSEQADSIVLACKHMRLRIKEHRVAFVRIQLALKNVNGALADYKEARVRFDWIRYWCSMAILSAISIIIHIPLAGLEMDAWWMWPLYAIYIWGSLFILAQRLGGVI</sequence>
<evidence type="ECO:0000313" key="4">
    <source>
        <dbReference type="Proteomes" id="UP000279236"/>
    </source>
</evidence>
<keyword evidence="4" id="KW-1185">Reference proteome</keyword>
<proteinExistence type="predicted"/>
<dbReference type="GeneID" id="39587468"/>
<keyword evidence="2" id="KW-1133">Transmembrane helix</keyword>
<comment type="caution">
    <text evidence="3">The sequence shown here is derived from an EMBL/GenBank/DDBJ whole genome shotgun (WGS) entry which is preliminary data.</text>
</comment>